<sequence>MVNVTLSVPKEVHDIMKRHREIKWTEVARQAIVEKARALERANDPLRLYTLKRMAEWDDAEDVFKL</sequence>
<dbReference type="AlphaFoldDB" id="A0A8T4LG93"/>
<evidence type="ECO:0000313" key="2">
    <source>
        <dbReference type="Proteomes" id="UP000678237"/>
    </source>
</evidence>
<comment type="caution">
    <text evidence="1">The sequence shown here is derived from an EMBL/GenBank/DDBJ whole genome shotgun (WGS) entry which is preliminary data.</text>
</comment>
<evidence type="ECO:0000313" key="1">
    <source>
        <dbReference type="EMBL" id="MBS3062265.1"/>
    </source>
</evidence>
<proteinExistence type="predicted"/>
<reference evidence="1" key="1">
    <citation type="submission" date="2021-03" db="EMBL/GenBank/DDBJ databases">
        <authorList>
            <person name="Jaffe A."/>
        </authorList>
    </citation>
    <scope>NUCLEOTIDE SEQUENCE</scope>
    <source>
        <strain evidence="1">RIFCSPLOWO2_01_FULL_58_19</strain>
    </source>
</reference>
<protein>
    <submittedName>
        <fullName evidence="1">Uncharacterized protein</fullName>
    </submittedName>
</protein>
<organism evidence="1 2">
    <name type="scientific">Candidatus Iainarchaeum sp</name>
    <dbReference type="NCBI Taxonomy" id="3101447"/>
    <lineage>
        <taxon>Archaea</taxon>
        <taxon>Candidatus Iainarchaeota</taxon>
        <taxon>Candidatus Iainarchaeia</taxon>
        <taxon>Candidatus Iainarchaeales</taxon>
        <taxon>Candidatus Iainarchaeaceae</taxon>
        <taxon>Candidatus Iainarchaeum</taxon>
    </lineage>
</organism>
<dbReference type="Proteomes" id="UP000678237">
    <property type="component" value="Unassembled WGS sequence"/>
</dbReference>
<reference evidence="1" key="2">
    <citation type="submission" date="2021-05" db="EMBL/GenBank/DDBJ databases">
        <title>Protein family content uncovers lineage relationships and bacterial pathway maintenance mechanisms in DPANN archaea.</title>
        <authorList>
            <person name="Castelle C.J."/>
            <person name="Meheust R."/>
            <person name="Jaffe A.L."/>
            <person name="Seitz K."/>
            <person name="Gong X."/>
            <person name="Baker B.J."/>
            <person name="Banfield J.F."/>
        </authorList>
    </citation>
    <scope>NUCLEOTIDE SEQUENCE</scope>
    <source>
        <strain evidence="1">RIFCSPLOWO2_01_FULL_58_19</strain>
    </source>
</reference>
<gene>
    <name evidence="1" type="ORF">J4203_00180</name>
</gene>
<accession>A0A8T4LG93</accession>
<name>A0A8T4LG93_9ARCH</name>
<dbReference type="EMBL" id="JAGVWE010000002">
    <property type="protein sequence ID" value="MBS3062265.1"/>
    <property type="molecule type" value="Genomic_DNA"/>
</dbReference>